<protein>
    <submittedName>
        <fullName evidence="1">Uncharacterized protein</fullName>
    </submittedName>
</protein>
<name>A0A0N1N5C0_9PROT</name>
<evidence type="ECO:0000313" key="2">
    <source>
        <dbReference type="Proteomes" id="UP000031553"/>
    </source>
</evidence>
<evidence type="ECO:0000313" key="1">
    <source>
        <dbReference type="EMBL" id="KPH85882.1"/>
    </source>
</evidence>
<proteinExistence type="predicted"/>
<dbReference type="Proteomes" id="UP000031553">
    <property type="component" value="Unassembled WGS sequence"/>
</dbReference>
<gene>
    <name evidence="1" type="ORF">GLUCOINTEAF2_0203137</name>
</gene>
<sequence length="61" mass="6759">MSIVETPEPPYYPVIFTSVRTETSDGYDETALKMVRQAESPDTTSLVLLYNPANIPEHATA</sequence>
<dbReference type="AlphaFoldDB" id="A0A0N1N5C0"/>
<dbReference type="EMBL" id="JUFX02000220">
    <property type="protein sequence ID" value="KPH85882.1"/>
    <property type="molecule type" value="Genomic_DNA"/>
</dbReference>
<reference evidence="1 2" key="1">
    <citation type="submission" date="2015-07" db="EMBL/GenBank/DDBJ databases">
        <title>Draft Genome Sequence of Komagataeibacter intermedius Strain AF2, Isolated from Kombucha Tea.</title>
        <authorList>
            <person name="Santos R.A."/>
            <person name="Berretta A.A."/>
            <person name="Barud H.S."/>
            <person name="Ribeiro S.J."/>
            <person name="Gonzalez-Garcia L.N."/>
            <person name="Zucchi T.D."/>
            <person name="Goldman G.H."/>
            <person name="Riano-Pachon D.M."/>
        </authorList>
    </citation>
    <scope>NUCLEOTIDE SEQUENCE [LARGE SCALE GENOMIC DNA]</scope>
    <source>
        <strain evidence="1 2">AF2</strain>
    </source>
</reference>
<comment type="caution">
    <text evidence="1">The sequence shown here is derived from an EMBL/GenBank/DDBJ whole genome shotgun (WGS) entry which is preliminary data.</text>
</comment>
<accession>A0A0N1N5C0</accession>
<organism evidence="1 2">
    <name type="scientific">Komagataeibacter intermedius AF2</name>
    <dbReference type="NCBI Taxonomy" id="1458464"/>
    <lineage>
        <taxon>Bacteria</taxon>
        <taxon>Pseudomonadati</taxon>
        <taxon>Pseudomonadota</taxon>
        <taxon>Alphaproteobacteria</taxon>
        <taxon>Acetobacterales</taxon>
        <taxon>Acetobacteraceae</taxon>
        <taxon>Komagataeibacter</taxon>
    </lineage>
</organism>